<dbReference type="Gene3D" id="2.60.120.260">
    <property type="entry name" value="Galactose-binding domain-like"/>
    <property type="match status" value="1"/>
</dbReference>
<dbReference type="InterPro" id="IPR008979">
    <property type="entry name" value="Galactose-bd-like_sf"/>
</dbReference>
<dbReference type="Pfam" id="PF02129">
    <property type="entry name" value="Peptidase_S15"/>
    <property type="match status" value="1"/>
</dbReference>
<dbReference type="AlphaFoldDB" id="A0A6J7HNG8"/>
<evidence type="ECO:0000256" key="1">
    <source>
        <dbReference type="ARBA" id="ARBA00022801"/>
    </source>
</evidence>
<feature type="domain" description="Xaa-Pro dipeptidyl-peptidase C-terminal" evidence="3">
    <location>
        <begin position="395"/>
        <end position="623"/>
    </location>
</feature>
<dbReference type="SMART" id="SM00939">
    <property type="entry name" value="PepX_C"/>
    <property type="match status" value="1"/>
</dbReference>
<dbReference type="SUPFAM" id="SSF53474">
    <property type="entry name" value="alpha/beta-Hydrolases"/>
    <property type="match status" value="1"/>
</dbReference>
<dbReference type="InterPro" id="IPR029058">
    <property type="entry name" value="AB_hydrolase_fold"/>
</dbReference>
<name>A0A6J7HNG8_9ZZZZ</name>
<protein>
    <submittedName>
        <fullName evidence="4">Unannotated protein</fullName>
    </submittedName>
</protein>
<accession>A0A6J7HNG8</accession>
<feature type="region of interest" description="Disordered" evidence="2">
    <location>
        <begin position="1"/>
        <end position="23"/>
    </location>
</feature>
<dbReference type="EMBL" id="CAFBMK010000090">
    <property type="protein sequence ID" value="CAB4917670.1"/>
    <property type="molecule type" value="Genomic_DNA"/>
</dbReference>
<organism evidence="4">
    <name type="scientific">freshwater metagenome</name>
    <dbReference type="NCBI Taxonomy" id="449393"/>
    <lineage>
        <taxon>unclassified sequences</taxon>
        <taxon>metagenomes</taxon>
        <taxon>ecological metagenomes</taxon>
    </lineage>
</organism>
<dbReference type="Gene3D" id="3.40.50.1820">
    <property type="entry name" value="alpha/beta hydrolase"/>
    <property type="match status" value="2"/>
</dbReference>
<dbReference type="InterPro" id="IPR050261">
    <property type="entry name" value="FrsA_esterase"/>
</dbReference>
<dbReference type="GO" id="GO:0008239">
    <property type="term" value="F:dipeptidyl-peptidase activity"/>
    <property type="evidence" value="ECO:0007669"/>
    <property type="project" value="InterPro"/>
</dbReference>
<evidence type="ECO:0000256" key="2">
    <source>
        <dbReference type="SAM" id="MobiDB-lite"/>
    </source>
</evidence>
<evidence type="ECO:0000259" key="3">
    <source>
        <dbReference type="SMART" id="SM00939"/>
    </source>
</evidence>
<feature type="compositionally biased region" description="Basic residues" evidence="2">
    <location>
        <begin position="1"/>
        <end position="15"/>
    </location>
</feature>
<dbReference type="PANTHER" id="PTHR22946:SF9">
    <property type="entry name" value="POLYKETIDE TRANSFERASE AF380"/>
    <property type="match status" value="1"/>
</dbReference>
<gene>
    <name evidence="4" type="ORF">UFOPK3564_01661</name>
</gene>
<dbReference type="SUPFAM" id="SSF49785">
    <property type="entry name" value="Galactose-binding domain-like"/>
    <property type="match status" value="1"/>
</dbReference>
<keyword evidence="1" id="KW-0378">Hydrolase</keyword>
<sequence length="747" mass="78670">MQHPRRSSRPARRPRAGAARPRPARTAGLALAGLVLLGAALPGTAAAADLPVPLDVVEGPTTAGDGYTVRSLTFRVRVGDAVPQTCAVEAELYRPAGASAAAPVPAVMTTNGFGGDVSSQRVSSAGFARKGYAVLNYSGLGWGRSGCKITLDDREHDGRAASALVSYLGGARVPGAAPVDFVRRDATAHDGATRPADPRVGMVGGSYGGQVQFAAAAVDPRIDALIPVITWNDLRYALAPNDADLRGGVQSDSVGSLKTLWSVGFFTLGLVDGAEGLSVDPAQRTLLCPGFPTELCAAAATTVVEGYPTAGLASMLRRASVADYVADVRVPTLLVQGQQDSLFNLRESVATYDALKAQGTPVKLMWRNEGHSGGRLAGEGDQSLRTGAPVTDAWQDWFAHWLKDDPEVPSLDFSYYRSWAPRTGDQTGAWARSSSFPAATRSTRFDLSGDGTLQPEGSVVRAGEPAFGTTALGLPTGYTTFSLSQLGFAPVDVAGTSTAFVSAPLGEDLDVVGLPSVRLRITPGLSGATDAVLGDPGRAFAYVRLEDVGPDGTARLPAEQIASVRVPADGRATTVGLPGIVHRFAKGHRLRLVVAGGDLAHRGNLVPTPLSVRVDPRDPSPLRLPVVPVADQAPIVRAAAPAKAARPARLRVSRTTLTRRRLSLRVSAPARVRTTIARREVRRVRVGRTVVRRAAWRIVRRPTLRARKAGTVRRSVRLPAGRYRVAARATATGVPSSRTVRVVRTLR</sequence>
<evidence type="ECO:0000313" key="4">
    <source>
        <dbReference type="EMBL" id="CAB4917670.1"/>
    </source>
</evidence>
<dbReference type="GO" id="GO:0016788">
    <property type="term" value="F:hydrolase activity, acting on ester bonds"/>
    <property type="evidence" value="ECO:0007669"/>
    <property type="project" value="UniProtKB-ARBA"/>
</dbReference>
<dbReference type="PANTHER" id="PTHR22946">
    <property type="entry name" value="DIENELACTONE HYDROLASE DOMAIN-CONTAINING PROTEIN-RELATED"/>
    <property type="match status" value="1"/>
</dbReference>
<dbReference type="Pfam" id="PF08530">
    <property type="entry name" value="PepX_C"/>
    <property type="match status" value="1"/>
</dbReference>
<proteinExistence type="predicted"/>
<dbReference type="InterPro" id="IPR013736">
    <property type="entry name" value="Xaa-Pro_dipept_C"/>
</dbReference>
<dbReference type="InterPro" id="IPR000383">
    <property type="entry name" value="Xaa-Pro-like_dom"/>
</dbReference>
<reference evidence="4" key="1">
    <citation type="submission" date="2020-05" db="EMBL/GenBank/DDBJ databases">
        <authorList>
            <person name="Chiriac C."/>
            <person name="Salcher M."/>
            <person name="Ghai R."/>
            <person name="Kavagutti S V."/>
        </authorList>
    </citation>
    <scope>NUCLEOTIDE SEQUENCE</scope>
</reference>